<reference evidence="1" key="2">
    <citation type="submission" date="2020-09" db="EMBL/GenBank/DDBJ databases">
        <authorList>
            <person name="Sun Q."/>
            <person name="Kim S."/>
        </authorList>
    </citation>
    <scope>NUCLEOTIDE SEQUENCE</scope>
    <source>
        <strain evidence="1">KCTC 23224</strain>
    </source>
</reference>
<gene>
    <name evidence="1" type="ORF">GCM10008106_34820</name>
</gene>
<reference evidence="1" key="1">
    <citation type="journal article" date="2014" name="Int. J. Syst. Evol. Microbiol.">
        <title>Complete genome sequence of Corynebacterium casei LMG S-19264T (=DSM 44701T), isolated from a smear-ripened cheese.</title>
        <authorList>
            <consortium name="US DOE Joint Genome Institute (JGI-PGF)"/>
            <person name="Walter F."/>
            <person name="Albersmeier A."/>
            <person name="Kalinowski J."/>
            <person name="Ruckert C."/>
        </authorList>
    </citation>
    <scope>NUCLEOTIDE SEQUENCE</scope>
    <source>
        <strain evidence="1">KCTC 23224</strain>
    </source>
</reference>
<dbReference type="Proteomes" id="UP000642809">
    <property type="component" value="Unassembled WGS sequence"/>
</dbReference>
<evidence type="ECO:0000313" key="2">
    <source>
        <dbReference type="Proteomes" id="UP000642809"/>
    </source>
</evidence>
<dbReference type="SUPFAM" id="SSF63829">
    <property type="entry name" value="Calcium-dependent phosphotriesterase"/>
    <property type="match status" value="1"/>
</dbReference>
<dbReference type="EMBL" id="BMYF01000027">
    <property type="protein sequence ID" value="GHB51067.1"/>
    <property type="molecule type" value="Genomic_DNA"/>
</dbReference>
<comment type="caution">
    <text evidence="1">The sequence shown here is derived from an EMBL/GenBank/DDBJ whole genome shotgun (WGS) entry which is preliminary data.</text>
</comment>
<protein>
    <submittedName>
        <fullName evidence="1">Uncharacterized protein</fullName>
    </submittedName>
</protein>
<proteinExistence type="predicted"/>
<organism evidence="1 2">
    <name type="scientific">Mongoliitalea lutea</name>
    <dbReference type="NCBI Taxonomy" id="849756"/>
    <lineage>
        <taxon>Bacteria</taxon>
        <taxon>Pseudomonadati</taxon>
        <taxon>Bacteroidota</taxon>
        <taxon>Cytophagia</taxon>
        <taxon>Cytophagales</taxon>
        <taxon>Cyclobacteriaceae</taxon>
        <taxon>Mongoliitalea</taxon>
    </lineage>
</organism>
<sequence>MGESLEGPDRLDVSHNVLVFEDPDETKKLQIINTSNYPVNWSLESLSEDVLVSPFGGILAANGVQEVDVRWLSVGSDGALRSELLILKSGNTVAREIEVRILAPQAGRWMLEDEILDAVYDPNLNRIWALASNRRLLMMDPDGKNLQTIVLEIQGSKLSIDATGNRILVGHESAFSYLELPTGQLIQRKSVPFPIHDLLLGSNDWVYITDSQQQHSHIYAVNLQGSEADYAYNARIYSNANISMHPSGEYLLLASTSTMPDDVYKFKIEGGWPRLLYDSPYHGDHRFGGKVWFDRTGTRFFTRTGNVHQFSEEQVWDLRYVTKFPGSTPFVTVIPGKRKPLIYTVRDENIDRMFLSNIQPSFTVFNASDYRQELNVTLPRQSRMVNGEVQYYHTEIPFAFVNSQEDKMYLIEKGRNQENNRFSWSILTVPIN</sequence>
<dbReference type="AlphaFoldDB" id="A0A8J3G7D8"/>
<name>A0A8J3G7D8_9BACT</name>
<evidence type="ECO:0000313" key="1">
    <source>
        <dbReference type="EMBL" id="GHB51067.1"/>
    </source>
</evidence>
<accession>A0A8J3G7D8</accession>
<keyword evidence="2" id="KW-1185">Reference proteome</keyword>